<organism evidence="2">
    <name type="scientific">Pinctada fucata</name>
    <name type="common">Akoya pearl oyster</name>
    <name type="synonym">Pinctada imbricata fucata</name>
    <dbReference type="NCBI Taxonomy" id="50426"/>
    <lineage>
        <taxon>Eukaryota</taxon>
        <taxon>Metazoa</taxon>
        <taxon>Spiralia</taxon>
        <taxon>Lophotrochozoa</taxon>
        <taxon>Mollusca</taxon>
        <taxon>Bivalvia</taxon>
        <taxon>Autobranchia</taxon>
        <taxon>Pteriomorphia</taxon>
        <taxon>Pterioida</taxon>
        <taxon>Pterioidea</taxon>
        <taxon>Pteriidae</taxon>
        <taxon>Pinctada</taxon>
    </lineage>
</organism>
<evidence type="ECO:0000256" key="1">
    <source>
        <dbReference type="SAM" id="SignalP"/>
    </source>
</evidence>
<feature type="signal peptide" evidence="1">
    <location>
        <begin position="1"/>
        <end position="19"/>
    </location>
</feature>
<keyword evidence="1" id="KW-0732">Signal</keyword>
<feature type="chain" id="PRO_5013481391" evidence="1">
    <location>
        <begin position="20"/>
        <end position="95"/>
    </location>
</feature>
<reference evidence="2" key="1">
    <citation type="submission" date="2016-03" db="EMBL/GenBank/DDBJ databases">
        <authorList>
            <person name="Ploux O."/>
        </authorList>
    </citation>
    <scope>NUCLEOTIDE SEQUENCE</scope>
    <source>
        <tissue evidence="2">Mantle</tissue>
    </source>
</reference>
<proteinExistence type="predicted"/>
<accession>A0A194ANS9</accession>
<dbReference type="EMBL" id="GELH01000119">
    <property type="protein sequence ID" value="JAS04153.1"/>
    <property type="molecule type" value="Transcribed_RNA"/>
</dbReference>
<name>A0A194ANS9_PINFU</name>
<dbReference type="AlphaFoldDB" id="A0A194ANS9"/>
<evidence type="ECO:0000313" key="2">
    <source>
        <dbReference type="EMBL" id="JAS04152.1"/>
    </source>
</evidence>
<protein>
    <submittedName>
        <fullName evidence="2">Uncharacterized protein</fullName>
    </submittedName>
</protein>
<dbReference type="EMBL" id="GELH01000120">
    <property type="protein sequence ID" value="JAS04152.1"/>
    <property type="molecule type" value="Transcribed_RNA"/>
</dbReference>
<sequence length="95" mass="9972">MKILLILACLASITVISSAVHCGTTSFCRENNHAHMQCENGQVACISHVCTCYTPSNNTVSCSSGGRADCLGSSMTGCDDTDKHCVDGICVCTHQ</sequence>